<proteinExistence type="predicted"/>
<keyword evidence="2" id="KW-0472">Membrane</keyword>
<evidence type="ECO:0000256" key="1">
    <source>
        <dbReference type="SAM" id="MobiDB-lite"/>
    </source>
</evidence>
<dbReference type="AlphaFoldDB" id="A0A9Q1GTK6"/>
<dbReference type="Pfam" id="PF05712">
    <property type="entry name" value="MRG"/>
    <property type="match status" value="1"/>
</dbReference>
<evidence type="ECO:0000259" key="3">
    <source>
        <dbReference type="Pfam" id="PF05712"/>
    </source>
</evidence>
<dbReference type="InterPro" id="IPR038217">
    <property type="entry name" value="MRG_C_sf"/>
</dbReference>
<dbReference type="Gene3D" id="1.10.274.30">
    <property type="entry name" value="MRG domain"/>
    <property type="match status" value="1"/>
</dbReference>
<dbReference type="InterPro" id="IPR026541">
    <property type="entry name" value="MRG_dom"/>
</dbReference>
<feature type="region of interest" description="Disordered" evidence="1">
    <location>
        <begin position="100"/>
        <end position="133"/>
    </location>
</feature>
<organism evidence="4 5">
    <name type="scientific">Carnegiea gigantea</name>
    <dbReference type="NCBI Taxonomy" id="171969"/>
    <lineage>
        <taxon>Eukaryota</taxon>
        <taxon>Viridiplantae</taxon>
        <taxon>Streptophyta</taxon>
        <taxon>Embryophyta</taxon>
        <taxon>Tracheophyta</taxon>
        <taxon>Spermatophyta</taxon>
        <taxon>Magnoliopsida</taxon>
        <taxon>eudicotyledons</taxon>
        <taxon>Gunneridae</taxon>
        <taxon>Pentapetalae</taxon>
        <taxon>Caryophyllales</taxon>
        <taxon>Cactineae</taxon>
        <taxon>Cactaceae</taxon>
        <taxon>Cactoideae</taxon>
        <taxon>Echinocereeae</taxon>
        <taxon>Carnegiea</taxon>
    </lineage>
</organism>
<accession>A0A9Q1GTK6</accession>
<feature type="region of interest" description="Disordered" evidence="1">
    <location>
        <begin position="52"/>
        <end position="72"/>
    </location>
</feature>
<evidence type="ECO:0000313" key="5">
    <source>
        <dbReference type="Proteomes" id="UP001153076"/>
    </source>
</evidence>
<name>A0A9Q1GTK6_9CARY</name>
<reference evidence="4" key="1">
    <citation type="submission" date="2022-04" db="EMBL/GenBank/DDBJ databases">
        <title>Carnegiea gigantea Genome sequencing and assembly v2.</title>
        <authorList>
            <person name="Copetti D."/>
            <person name="Sanderson M.J."/>
            <person name="Burquez A."/>
            <person name="Wojciechowski M.F."/>
        </authorList>
    </citation>
    <scope>NUCLEOTIDE SEQUENCE</scope>
    <source>
        <strain evidence="4">SGP5-SGP5p</strain>
        <tissue evidence="4">Aerial part</tissue>
    </source>
</reference>
<gene>
    <name evidence="4" type="ORF">Cgig2_011097</name>
</gene>
<evidence type="ECO:0000256" key="2">
    <source>
        <dbReference type="SAM" id="Phobius"/>
    </source>
</evidence>
<keyword evidence="2" id="KW-1133">Transmembrane helix</keyword>
<dbReference type="Proteomes" id="UP001153076">
    <property type="component" value="Unassembled WGS sequence"/>
</dbReference>
<protein>
    <recommendedName>
        <fullName evidence="3">MRG domain-containing protein</fullName>
    </recommendedName>
</protein>
<feature type="transmembrane region" description="Helical" evidence="2">
    <location>
        <begin position="17"/>
        <end position="35"/>
    </location>
</feature>
<keyword evidence="5" id="KW-1185">Reference proteome</keyword>
<feature type="domain" description="MRG" evidence="3">
    <location>
        <begin position="61"/>
        <end position="115"/>
    </location>
</feature>
<dbReference type="OrthoDB" id="1742324at2759"/>
<keyword evidence="2" id="KW-0812">Transmembrane</keyword>
<sequence length="191" mass="21186">MYAHVSLHEKGTVQTELAMSVLILYALLEAILAAVSKHLQLNLLYTKVDKEDAKNTAAKGKKRKSESAVERESISAEKLVKIQIPSTLKKHLVDDWEFVTQQDKDRRRPPATPIDHPPTVDTSGRPPPCHHHQPALAGTLIFETTTLAAAPPLLRATTKTHRPPTPTTTQHSTLLVDPHYTPTDLSRQPEP</sequence>
<dbReference type="EMBL" id="JAKOGI010001538">
    <property type="protein sequence ID" value="KAJ8425131.1"/>
    <property type="molecule type" value="Genomic_DNA"/>
</dbReference>
<comment type="caution">
    <text evidence="4">The sequence shown here is derived from an EMBL/GenBank/DDBJ whole genome shotgun (WGS) entry which is preliminary data.</text>
</comment>
<feature type="region of interest" description="Disordered" evidence="1">
    <location>
        <begin position="155"/>
        <end position="191"/>
    </location>
</feature>
<evidence type="ECO:0000313" key="4">
    <source>
        <dbReference type="EMBL" id="KAJ8425131.1"/>
    </source>
</evidence>